<name>A0A1J5PZ97_9ZZZZ</name>
<organism evidence="5">
    <name type="scientific">mine drainage metagenome</name>
    <dbReference type="NCBI Taxonomy" id="410659"/>
    <lineage>
        <taxon>unclassified sequences</taxon>
        <taxon>metagenomes</taxon>
        <taxon>ecological metagenomes</taxon>
    </lineage>
</organism>
<protein>
    <submittedName>
        <fullName evidence="5">Putative ribosomal N-acetyltransferase YdaF</fullName>
        <ecNumber evidence="5">2.3.1.-</ecNumber>
    </submittedName>
</protein>
<evidence type="ECO:0000313" key="5">
    <source>
        <dbReference type="EMBL" id="OIQ76734.1"/>
    </source>
</evidence>
<dbReference type="PROSITE" id="PS51186">
    <property type="entry name" value="GNAT"/>
    <property type="match status" value="1"/>
</dbReference>
<gene>
    <name evidence="5" type="primary">ydaF_10</name>
    <name evidence="5" type="ORF">GALL_415780</name>
</gene>
<feature type="domain" description="N-acetyltransferase" evidence="4">
    <location>
        <begin position="8"/>
        <end position="169"/>
    </location>
</feature>
<dbReference type="EMBL" id="MLJW01001786">
    <property type="protein sequence ID" value="OIQ76734.1"/>
    <property type="molecule type" value="Genomic_DNA"/>
</dbReference>
<dbReference type="InterPro" id="IPR000182">
    <property type="entry name" value="GNAT_dom"/>
</dbReference>
<dbReference type="PANTHER" id="PTHR43792:SF8">
    <property type="entry name" value="[RIBOSOMAL PROTEIN US5]-ALANINE N-ACETYLTRANSFERASE"/>
    <property type="match status" value="1"/>
</dbReference>
<dbReference type="Gene3D" id="3.40.630.30">
    <property type="match status" value="1"/>
</dbReference>
<proteinExistence type="inferred from homology"/>
<dbReference type="Pfam" id="PF13302">
    <property type="entry name" value="Acetyltransf_3"/>
    <property type="match status" value="1"/>
</dbReference>
<dbReference type="GO" id="GO:0016747">
    <property type="term" value="F:acyltransferase activity, transferring groups other than amino-acyl groups"/>
    <property type="evidence" value="ECO:0007669"/>
    <property type="project" value="InterPro"/>
</dbReference>
<reference evidence="5" key="1">
    <citation type="submission" date="2016-10" db="EMBL/GenBank/DDBJ databases">
        <title>Sequence of Gallionella enrichment culture.</title>
        <authorList>
            <person name="Poehlein A."/>
            <person name="Muehling M."/>
            <person name="Daniel R."/>
        </authorList>
    </citation>
    <scope>NUCLEOTIDE SEQUENCE</scope>
</reference>
<keyword evidence="2 5" id="KW-0012">Acyltransferase</keyword>
<sequence>MELMTPRLILREFTLEDEPAVHAYASDEAVIRYTDWGPNTVEDTKEFFRETFESAALEPRASYMLAITLPQGPLVGGVRLGITSRADHAADFGYVIDAKYWGQGIATEATKRLVAFGFDELDLHRIYATCHPENIGSARVLEKSGFQLEGRLRDDKFVRGAWRDSLLYAISEKAK</sequence>
<dbReference type="EC" id="2.3.1.-" evidence="5"/>
<evidence type="ECO:0000256" key="1">
    <source>
        <dbReference type="ARBA" id="ARBA00022679"/>
    </source>
</evidence>
<comment type="similarity">
    <text evidence="3">Belongs to the acetyltransferase family. RimJ subfamily.</text>
</comment>
<evidence type="ECO:0000259" key="4">
    <source>
        <dbReference type="PROSITE" id="PS51186"/>
    </source>
</evidence>
<evidence type="ECO:0000256" key="3">
    <source>
        <dbReference type="ARBA" id="ARBA00038502"/>
    </source>
</evidence>
<keyword evidence="1 5" id="KW-0808">Transferase</keyword>
<dbReference type="InterPro" id="IPR051531">
    <property type="entry name" value="N-acetyltransferase"/>
</dbReference>
<dbReference type="AlphaFoldDB" id="A0A1J5PZ97"/>
<dbReference type="InterPro" id="IPR016181">
    <property type="entry name" value="Acyl_CoA_acyltransferase"/>
</dbReference>
<evidence type="ECO:0000256" key="2">
    <source>
        <dbReference type="ARBA" id="ARBA00023315"/>
    </source>
</evidence>
<dbReference type="SUPFAM" id="SSF55729">
    <property type="entry name" value="Acyl-CoA N-acyltransferases (Nat)"/>
    <property type="match status" value="1"/>
</dbReference>
<comment type="caution">
    <text evidence="5">The sequence shown here is derived from an EMBL/GenBank/DDBJ whole genome shotgun (WGS) entry which is preliminary data.</text>
</comment>
<accession>A0A1J5PZ97</accession>
<dbReference type="PANTHER" id="PTHR43792">
    <property type="entry name" value="GNAT FAMILY, PUTATIVE (AFU_ORTHOLOGUE AFUA_3G00765)-RELATED-RELATED"/>
    <property type="match status" value="1"/>
</dbReference>